<dbReference type="InterPro" id="IPR016352">
    <property type="entry name" value="SLRP_I_decor/aspor/byglycan"/>
</dbReference>
<feature type="signal peptide" evidence="4 6">
    <location>
        <begin position="1"/>
        <end position="16"/>
    </location>
</feature>
<keyword evidence="2" id="KW-0677">Repeat</keyword>
<dbReference type="InterPro" id="IPR050333">
    <property type="entry name" value="SLRP"/>
</dbReference>
<dbReference type="Pfam" id="PF13855">
    <property type="entry name" value="LRR_8"/>
    <property type="match status" value="3"/>
</dbReference>
<evidence type="ECO:0000256" key="5">
    <source>
        <dbReference type="PIRSR" id="PIRSR002490-1"/>
    </source>
</evidence>
<protein>
    <recommendedName>
        <fullName evidence="6">Decorin</fullName>
    </recommendedName>
    <alternativeName>
        <fullName evidence="6">Bone proteoglycan II</fullName>
    </alternativeName>
</protein>
<proteinExistence type="inferred from homology"/>
<comment type="function">
    <text evidence="6">May affect the rate of fibrils formation.</text>
</comment>
<dbReference type="Gene3D" id="3.80.10.10">
    <property type="entry name" value="Ribonuclease Inhibitor"/>
    <property type="match status" value="1"/>
</dbReference>
<evidence type="ECO:0000256" key="1">
    <source>
        <dbReference type="ARBA" id="ARBA00022614"/>
    </source>
</evidence>
<dbReference type="SUPFAM" id="SSF52058">
    <property type="entry name" value="L domain-like"/>
    <property type="match status" value="1"/>
</dbReference>
<dbReference type="AlphaFoldDB" id="A0A8C9FA56"/>
<keyword evidence="4 6" id="KW-0732">Signal</keyword>
<comment type="similarity">
    <text evidence="4 6">Belongs to the small leucine-rich proteoglycan (SLRP) family. SLRP class I subfamily.</text>
</comment>
<evidence type="ECO:0000256" key="6">
    <source>
        <dbReference type="RuleBase" id="RU364097"/>
    </source>
</evidence>
<keyword evidence="8" id="KW-1185">Reference proteome</keyword>
<accession>A0A8C9FA56</accession>
<organism evidence="7 8">
    <name type="scientific">Pavo cristatus</name>
    <name type="common">Indian peafowl</name>
    <name type="synonym">Blue peafowl</name>
    <dbReference type="NCBI Taxonomy" id="9049"/>
    <lineage>
        <taxon>Eukaryota</taxon>
        <taxon>Metazoa</taxon>
        <taxon>Chordata</taxon>
        <taxon>Craniata</taxon>
        <taxon>Vertebrata</taxon>
        <taxon>Euteleostomi</taxon>
        <taxon>Archelosauria</taxon>
        <taxon>Archosauria</taxon>
        <taxon>Dinosauria</taxon>
        <taxon>Saurischia</taxon>
        <taxon>Theropoda</taxon>
        <taxon>Coelurosauria</taxon>
        <taxon>Aves</taxon>
        <taxon>Neognathae</taxon>
        <taxon>Galloanserae</taxon>
        <taxon>Galliformes</taxon>
        <taxon>Phasianidae</taxon>
        <taxon>Phasianinae</taxon>
        <taxon>Pavo</taxon>
    </lineage>
</organism>
<dbReference type="Ensembl" id="ENSPSTT00000013515.1">
    <property type="protein sequence ID" value="ENSPSTP00000012889.1"/>
    <property type="gene ID" value="ENSPSTG00000009107.1"/>
</dbReference>
<feature type="chain" id="PRO_5034385703" description="Decorin" evidence="4 6">
    <location>
        <begin position="17"/>
        <end position="346"/>
    </location>
</feature>
<evidence type="ECO:0000256" key="3">
    <source>
        <dbReference type="ARBA" id="ARBA00023157"/>
    </source>
</evidence>
<reference evidence="7" key="1">
    <citation type="submission" date="2025-08" db="UniProtKB">
        <authorList>
            <consortium name="Ensembl"/>
        </authorList>
    </citation>
    <scope>IDENTIFICATION</scope>
</reference>
<feature type="disulfide bond" evidence="5">
    <location>
        <begin position="300"/>
        <end position="333"/>
    </location>
</feature>
<dbReference type="PANTHER" id="PTHR45712:SF14">
    <property type="entry name" value="DECORIN"/>
    <property type="match status" value="1"/>
</dbReference>
<sequence>MRLALLFILLLPVCLATPFHQKGLFDFMMEDEGSADMAPTDDPVISGFGPVCPFRCQCHLRVVQCSDLGNEMTPKDIMLFSSPLARVKISDFGNLKNTTLALILVNNKISKISPAAFAPLKKLERLYLSKNNLKELPENMPKSLQEIRAHENEISKLRKAVFNGLNQVIVLELGTNPLKSSGIENGAFQGMKRLSYIRIADTNITSIPKGKNFSKYLTDLHKCETVTSSQLEKLKKLGLSFNSISSVENGSLNNVPHLRELHLNNNELVRVPSGLGEHKYIQVVYLHNNKIASIGINDFCPLGYNTKKATYSGVSLFSNPVQYWEIQPSAFRCIHERSAVQIGNYK</sequence>
<dbReference type="SMART" id="SM00369">
    <property type="entry name" value="LRR_TYP"/>
    <property type="match status" value="5"/>
</dbReference>
<keyword evidence="1" id="KW-0433">Leucine-rich repeat</keyword>
<reference evidence="7" key="2">
    <citation type="submission" date="2025-09" db="UniProtKB">
        <authorList>
            <consortium name="Ensembl"/>
        </authorList>
    </citation>
    <scope>IDENTIFICATION</scope>
</reference>
<comment type="subunit">
    <text evidence="6">Binds to type I and type II collagen, fibronectin and TGF-beta. Forms a ternary complex with MFAP2 and ELN.</text>
</comment>
<dbReference type="InterPro" id="IPR003591">
    <property type="entry name" value="Leu-rich_rpt_typical-subtyp"/>
</dbReference>
<dbReference type="PROSITE" id="PS51450">
    <property type="entry name" value="LRR"/>
    <property type="match status" value="2"/>
</dbReference>
<dbReference type="PANTHER" id="PTHR45712">
    <property type="entry name" value="AGAP008170-PA"/>
    <property type="match status" value="1"/>
</dbReference>
<dbReference type="Proteomes" id="UP000694428">
    <property type="component" value="Unplaced"/>
</dbReference>
<dbReference type="InterPro" id="IPR032675">
    <property type="entry name" value="LRR_dom_sf"/>
</dbReference>
<keyword evidence="4 6" id="KW-0272">Extracellular matrix</keyword>
<evidence type="ECO:0000256" key="2">
    <source>
        <dbReference type="ARBA" id="ARBA00022737"/>
    </source>
</evidence>
<evidence type="ECO:0000313" key="8">
    <source>
        <dbReference type="Proteomes" id="UP000694428"/>
    </source>
</evidence>
<keyword evidence="6" id="KW-0964">Secreted</keyword>
<comment type="subcellular location">
    <subcellularLocation>
        <location evidence="4 6">Secreted</location>
        <location evidence="4 6">Extracellular space</location>
        <location evidence="4 6">Extracellular matrix</location>
    </subcellularLocation>
</comment>
<name>A0A8C9FA56_PAVCR</name>
<dbReference type="PIRSF" id="PIRSF002490">
    <property type="entry name" value="SLRP_I"/>
    <property type="match status" value="1"/>
</dbReference>
<feature type="disulfide bond" evidence="5">
    <location>
        <begin position="52"/>
        <end position="58"/>
    </location>
</feature>
<dbReference type="SMART" id="SM00364">
    <property type="entry name" value="LRR_BAC"/>
    <property type="match status" value="3"/>
</dbReference>
<dbReference type="GO" id="GO:0005615">
    <property type="term" value="C:extracellular space"/>
    <property type="evidence" value="ECO:0007669"/>
    <property type="project" value="TreeGrafter"/>
</dbReference>
<dbReference type="InterPro" id="IPR001611">
    <property type="entry name" value="Leu-rich_rpt"/>
</dbReference>
<keyword evidence="3 5" id="KW-1015">Disulfide bond</keyword>
<feature type="disulfide bond" evidence="5">
    <location>
        <begin position="56"/>
        <end position="65"/>
    </location>
</feature>
<evidence type="ECO:0000313" key="7">
    <source>
        <dbReference type="Ensembl" id="ENSPSTP00000012889.1"/>
    </source>
</evidence>
<evidence type="ECO:0000256" key="4">
    <source>
        <dbReference type="PIRNR" id="PIRNR002490"/>
    </source>
</evidence>